<dbReference type="Gene3D" id="3.30.60.230">
    <property type="entry name" value="Lsr2, dimerization domain"/>
    <property type="match status" value="1"/>
</dbReference>
<sequence length="111" mass="12094">MARKVVYQLIDDLDGTQLADGVGETVKFGLDGVDYEIDLGPDNAEALREFLSSYVKTGRRVSGRVARTKLPKAGPKRDLAVVRKWAAANGYEVADRGRVPQQVLDAFDAAN</sequence>
<keyword evidence="5" id="KW-1185">Reference proteome</keyword>
<organism evidence="4 5">
    <name type="scientific">Gulosibacter bifidus</name>
    <dbReference type="NCBI Taxonomy" id="272239"/>
    <lineage>
        <taxon>Bacteria</taxon>
        <taxon>Bacillati</taxon>
        <taxon>Actinomycetota</taxon>
        <taxon>Actinomycetes</taxon>
        <taxon>Micrococcales</taxon>
        <taxon>Microbacteriaceae</taxon>
        <taxon>Gulosibacter</taxon>
    </lineage>
</organism>
<dbReference type="RefSeq" id="WP_066059407.1">
    <property type="nucleotide sequence ID" value="NZ_JBHUNF010000006.1"/>
</dbReference>
<proteinExistence type="predicted"/>
<name>A0ABW5RKA3_9MICO</name>
<evidence type="ECO:0000259" key="2">
    <source>
        <dbReference type="Pfam" id="PF11774"/>
    </source>
</evidence>
<dbReference type="Pfam" id="PF23359">
    <property type="entry name" value="Lsr2_DNA-bd"/>
    <property type="match status" value="1"/>
</dbReference>
<comment type="caution">
    <text evidence="4">The sequence shown here is derived from an EMBL/GenBank/DDBJ whole genome shotgun (WGS) entry which is preliminary data.</text>
</comment>
<feature type="domain" description="Lsr2 DNA-binding" evidence="3">
    <location>
        <begin position="76"/>
        <end position="110"/>
    </location>
</feature>
<reference evidence="5" key="1">
    <citation type="journal article" date="2019" name="Int. J. Syst. Evol. Microbiol.">
        <title>The Global Catalogue of Microorganisms (GCM) 10K type strain sequencing project: providing services to taxonomists for standard genome sequencing and annotation.</title>
        <authorList>
            <consortium name="The Broad Institute Genomics Platform"/>
            <consortium name="The Broad Institute Genome Sequencing Center for Infectious Disease"/>
            <person name="Wu L."/>
            <person name="Ma J."/>
        </authorList>
    </citation>
    <scope>NUCLEOTIDE SEQUENCE [LARGE SCALE GENOMIC DNA]</scope>
    <source>
        <strain evidence="5">TISTR 1511</strain>
    </source>
</reference>
<evidence type="ECO:0000259" key="3">
    <source>
        <dbReference type="Pfam" id="PF23359"/>
    </source>
</evidence>
<dbReference type="InterPro" id="IPR055370">
    <property type="entry name" value="Lsr2_DNA-bd"/>
</dbReference>
<dbReference type="InterPro" id="IPR024412">
    <property type="entry name" value="Lsr2_dim_dom"/>
</dbReference>
<keyword evidence="1" id="KW-0238">DNA-binding</keyword>
<dbReference type="InterPro" id="IPR042261">
    <property type="entry name" value="Lsr2-like_dimerization"/>
</dbReference>
<protein>
    <submittedName>
        <fullName evidence="4">Lsr2 family protein</fullName>
    </submittedName>
</protein>
<dbReference type="Proteomes" id="UP001597453">
    <property type="component" value="Unassembled WGS sequence"/>
</dbReference>
<evidence type="ECO:0000313" key="4">
    <source>
        <dbReference type="EMBL" id="MFD2675367.1"/>
    </source>
</evidence>
<accession>A0ABW5RKA3</accession>
<gene>
    <name evidence="4" type="ORF">ACFSUQ_08695</name>
</gene>
<feature type="domain" description="Lsr2 dimerization" evidence="2">
    <location>
        <begin position="1"/>
        <end position="61"/>
    </location>
</feature>
<evidence type="ECO:0000313" key="5">
    <source>
        <dbReference type="Proteomes" id="UP001597453"/>
    </source>
</evidence>
<evidence type="ECO:0000256" key="1">
    <source>
        <dbReference type="ARBA" id="ARBA00023125"/>
    </source>
</evidence>
<dbReference type="EMBL" id="JBHUNF010000006">
    <property type="protein sequence ID" value="MFD2675367.1"/>
    <property type="molecule type" value="Genomic_DNA"/>
</dbReference>
<dbReference type="Pfam" id="PF11774">
    <property type="entry name" value="Lsr2"/>
    <property type="match status" value="1"/>
</dbReference>
<dbReference type="Gene3D" id="4.10.320.10">
    <property type="entry name" value="E3-binding domain"/>
    <property type="match status" value="1"/>
</dbReference>
<dbReference type="InterPro" id="IPR036625">
    <property type="entry name" value="E3-bd_dom_sf"/>
</dbReference>